<sequence>MKKKRVIPWQLKFNCQKLFRVMKISFVILLACSLSLSATGLSQNNKVSVIAKNATLLEIFEQIEASSDYGFLFEDDQIDLLKTYSIDVTDEAITEVLNKLLDEKEYRFTVVENNIVIRKVIESTASANQQENITVAGTVTDHVGEPLPGVSIVIKGTATGTITSIDGSYKLPNIEEGTTLVFSFIGFESQEVQVAGRANINITMVEETTGLDEVVVVGYGSSVKRKVVSSVSTIATEDIENIPVTTIVDGLAGRATGLFVNASGGEPGSVPSISIRGGGQPTYVIDGIQQGVNVFQALNPDDIASITVLKDAGATAVYGVKGANGIILVTTKSGESGDFKVSYNNNFGWSQSTVKPERPDAYTYAQMMNGLDKSMGRPERYTPDVMEKIRTGSDPDVYPDNDWYNEVVREFAPQQTHNLSLSGGNEISKFYMGLGAFSQGSTYKNDATTFDRYNYRLNVSSSFEKVGLTVAAGLDGYLTKKDGMPYSAYTVWSHMSGHTPLENIYNPDGTLAATSDHPLAEILSPGYNRNDQHFMNGNLRFVWEVPNVKGLSFTALGNYSKLNNNTKTFTVLADQFDANGNLMAKTSPSLHQNTHQHSTVDMEGHINYIRSFGDHNVEFTGVYSQSEASGYQFWASRRNYMSVVVDQLFAGDSDTKDNSGGGSESSRMGYVGRVKYDYKGKYIVEFSGRYDGSYKFDDGHRWGFFPSGSAGWIISDESFMQSLKDKHILDLFKLRYSYGIVGSDAVAEFAYLPTYSLIGSRYMIDGKLVNGYREGELTGNAYSWFEQESHDIGFDYATMNNKLSGTFAYFYYRKTGYVQDPKEQYVTPLGKSLPKINSDAASRKDGIEISAAYKNSYGDFKYEIGGNVSSFRTMWEKANESETALMNPNTRSTQRVNDAWGRGYTSNGLYQTNMDILNNQRRLSANALRPGDLMYQDLNGDGKIDDEDISYIGSAKTPQLTYGVFLNASYKGLSLSALIQGSGKRNMLLGWHARNDQFRYDHQKDFWTPDNTGALFPRPTLDGMNNSNNSQTSTHYLLDAQYVRLKSLSISYDLKKEVLKSADWLNSCSVFVSGYNLLTSSKASDFVDPETAHESNFGYPVNRTYSLGLKVAF</sequence>
<dbReference type="NCBIfam" id="TIGR04056">
    <property type="entry name" value="OMP_RagA_SusC"/>
    <property type="match status" value="1"/>
</dbReference>
<dbReference type="PROSITE" id="PS00018">
    <property type="entry name" value="EF_HAND_1"/>
    <property type="match status" value="1"/>
</dbReference>
<dbReference type="InterPro" id="IPR008969">
    <property type="entry name" value="CarboxyPept-like_regulatory"/>
</dbReference>
<evidence type="ECO:0000313" key="5">
    <source>
        <dbReference type="Proteomes" id="UP000605676"/>
    </source>
</evidence>
<dbReference type="InterPro" id="IPR037066">
    <property type="entry name" value="Plug_dom_sf"/>
</dbReference>
<dbReference type="NCBIfam" id="TIGR04057">
    <property type="entry name" value="SusC_RagA_signa"/>
    <property type="match status" value="1"/>
</dbReference>
<evidence type="ECO:0000259" key="3">
    <source>
        <dbReference type="Pfam" id="PF07715"/>
    </source>
</evidence>
<dbReference type="InterPro" id="IPR012910">
    <property type="entry name" value="Plug_dom"/>
</dbReference>
<dbReference type="InterPro" id="IPR018247">
    <property type="entry name" value="EF_Hand_1_Ca_BS"/>
</dbReference>
<comment type="similarity">
    <text evidence="1">Belongs to the TonB-dependent receptor family.</text>
</comment>
<organism evidence="4 5">
    <name type="scientific">Carboxylicivirga marina</name>
    <dbReference type="NCBI Taxonomy" id="2800988"/>
    <lineage>
        <taxon>Bacteria</taxon>
        <taxon>Pseudomonadati</taxon>
        <taxon>Bacteroidota</taxon>
        <taxon>Bacteroidia</taxon>
        <taxon>Marinilabiliales</taxon>
        <taxon>Marinilabiliaceae</taxon>
        <taxon>Carboxylicivirga</taxon>
    </lineage>
</organism>
<keyword evidence="2" id="KW-0732">Signal</keyword>
<evidence type="ECO:0000313" key="4">
    <source>
        <dbReference type="EMBL" id="MBK3519663.1"/>
    </source>
</evidence>
<evidence type="ECO:0000256" key="2">
    <source>
        <dbReference type="SAM" id="SignalP"/>
    </source>
</evidence>
<name>A0ABS1HPQ9_9BACT</name>
<dbReference type="PROSITE" id="PS52016">
    <property type="entry name" value="TONB_DEPENDENT_REC_3"/>
    <property type="match status" value="1"/>
</dbReference>
<keyword evidence="5" id="KW-1185">Reference proteome</keyword>
<comment type="caution">
    <text evidence="4">The sequence shown here is derived from an EMBL/GenBank/DDBJ whole genome shotgun (WGS) entry which is preliminary data.</text>
</comment>
<keyword evidence="1" id="KW-0813">Transport</keyword>
<keyword evidence="4" id="KW-0675">Receptor</keyword>
<feature type="signal peptide" evidence="2">
    <location>
        <begin position="1"/>
        <end position="38"/>
    </location>
</feature>
<dbReference type="InterPro" id="IPR023997">
    <property type="entry name" value="TonB-dep_OMP_SusC/RagA_CS"/>
</dbReference>
<reference evidence="4 5" key="1">
    <citation type="submission" date="2021-01" db="EMBL/GenBank/DDBJ databases">
        <title>Carboxyliciviraga sp.nov., isolated from coastal sediments.</title>
        <authorList>
            <person name="Lu D."/>
            <person name="Zhang T."/>
        </authorList>
    </citation>
    <scope>NUCLEOTIDE SEQUENCE [LARGE SCALE GENOMIC DNA]</scope>
    <source>
        <strain evidence="4 5">N1Y132</strain>
    </source>
</reference>
<keyword evidence="1" id="KW-1134">Transmembrane beta strand</keyword>
<dbReference type="InterPro" id="IPR023996">
    <property type="entry name" value="TonB-dep_OMP_SusC/RagA"/>
</dbReference>
<dbReference type="Gene3D" id="2.170.130.10">
    <property type="entry name" value="TonB-dependent receptor, plug domain"/>
    <property type="match status" value="1"/>
</dbReference>
<keyword evidence="1" id="KW-0998">Cell outer membrane</keyword>
<evidence type="ECO:0000256" key="1">
    <source>
        <dbReference type="PROSITE-ProRule" id="PRU01360"/>
    </source>
</evidence>
<feature type="chain" id="PRO_5045755616" evidence="2">
    <location>
        <begin position="39"/>
        <end position="1113"/>
    </location>
</feature>
<dbReference type="Pfam" id="PF13715">
    <property type="entry name" value="CarbopepD_reg_2"/>
    <property type="match status" value="1"/>
</dbReference>
<comment type="subcellular location">
    <subcellularLocation>
        <location evidence="1">Cell outer membrane</location>
        <topology evidence="1">Multi-pass membrane protein</topology>
    </subcellularLocation>
</comment>
<dbReference type="Gene3D" id="2.60.40.1120">
    <property type="entry name" value="Carboxypeptidase-like, regulatory domain"/>
    <property type="match status" value="1"/>
</dbReference>
<dbReference type="Pfam" id="PF07715">
    <property type="entry name" value="Plug"/>
    <property type="match status" value="1"/>
</dbReference>
<dbReference type="InterPro" id="IPR039426">
    <property type="entry name" value="TonB-dep_rcpt-like"/>
</dbReference>
<keyword evidence="1" id="KW-0472">Membrane</keyword>
<accession>A0ABS1HPQ9</accession>
<dbReference type="EMBL" id="JAENRR010000083">
    <property type="protein sequence ID" value="MBK3519663.1"/>
    <property type="molecule type" value="Genomic_DNA"/>
</dbReference>
<feature type="domain" description="TonB-dependent receptor plug" evidence="3">
    <location>
        <begin position="224"/>
        <end position="326"/>
    </location>
</feature>
<keyword evidence="1" id="KW-0812">Transmembrane</keyword>
<dbReference type="Proteomes" id="UP000605676">
    <property type="component" value="Unassembled WGS sequence"/>
</dbReference>
<gene>
    <name evidence="4" type="ORF">JIV24_20145</name>
</gene>
<dbReference type="SUPFAM" id="SSF56935">
    <property type="entry name" value="Porins"/>
    <property type="match status" value="1"/>
</dbReference>
<proteinExistence type="inferred from homology"/>
<protein>
    <submittedName>
        <fullName evidence="4">TonB-dependent receptor</fullName>
    </submittedName>
</protein>
<dbReference type="SUPFAM" id="SSF49464">
    <property type="entry name" value="Carboxypeptidase regulatory domain-like"/>
    <property type="match status" value="1"/>
</dbReference>